<protein>
    <submittedName>
        <fullName evidence="1">Uncharacterized protein</fullName>
    </submittedName>
</protein>
<proteinExistence type="predicted"/>
<organism evidence="1 2">
    <name type="scientific">Salipiger profundus</name>
    <dbReference type="NCBI Taxonomy" id="1229727"/>
    <lineage>
        <taxon>Bacteria</taxon>
        <taxon>Pseudomonadati</taxon>
        <taxon>Pseudomonadota</taxon>
        <taxon>Alphaproteobacteria</taxon>
        <taxon>Rhodobacterales</taxon>
        <taxon>Roseobacteraceae</taxon>
        <taxon>Salipiger</taxon>
    </lineage>
</organism>
<name>A0A1U7D0R2_9RHOB</name>
<sequence>MADMLTPQERAAIAEALSRIPADQRRVPIGATAYPPPVWDGSKLAYRDADRRRREAQQAGVQTRRGLQLERQRRSQTVRNAQVWAELRAGDPETALDRAMTRFELSEAAVREIARAAGLRLLTRQQIEARRLTRVIRALADGRRDLQEVARLAGCSRNAVATRRKAYGLDIPDGAGGRPQKAGVT</sequence>
<reference evidence="1 2" key="1">
    <citation type="submission" date="2016-03" db="EMBL/GenBank/DDBJ databases">
        <title>Deep-sea bacteria in the southern Pacific.</title>
        <authorList>
            <person name="Tang K."/>
        </authorList>
    </citation>
    <scope>NUCLEOTIDE SEQUENCE [LARGE SCALE GENOMIC DNA]</scope>
    <source>
        <strain evidence="1 2">JLT2016</strain>
    </source>
</reference>
<dbReference type="Proteomes" id="UP000186559">
    <property type="component" value="Chromosome"/>
</dbReference>
<gene>
    <name evidence="1" type="ORF">Ga0080559_TMP926</name>
</gene>
<dbReference type="EMBL" id="CP014796">
    <property type="protein sequence ID" value="APX21722.1"/>
    <property type="molecule type" value="Genomic_DNA"/>
</dbReference>
<evidence type="ECO:0000313" key="1">
    <source>
        <dbReference type="EMBL" id="APX21722.1"/>
    </source>
</evidence>
<accession>A0A1U7D0R2</accession>
<dbReference type="KEGG" id="tpro:Ga0080559_TMP926"/>
<keyword evidence="2" id="KW-1185">Reference proteome</keyword>
<evidence type="ECO:0000313" key="2">
    <source>
        <dbReference type="Proteomes" id="UP000186559"/>
    </source>
</evidence>
<dbReference type="STRING" id="1229727.Ga0080559_TMP926"/>
<dbReference type="RefSeq" id="WP_076622306.1">
    <property type="nucleotide sequence ID" value="NZ_BMEW01000002.1"/>
</dbReference>
<dbReference type="AlphaFoldDB" id="A0A1U7D0R2"/>